<sequence>MPRHASSRTRSNHVIVSLFPFDHHHLSMPVETLVVVPWATLLEMVSGALGGDSRGHLTSVHITTPPTLDSLALDQIRRREELQEQPQDFTGTVRK</sequence>
<evidence type="ECO:0000313" key="1">
    <source>
        <dbReference type="EMBL" id="THU77455.1"/>
    </source>
</evidence>
<name>A0A4V4HB00_DENBC</name>
<accession>A0A4V4HB00</accession>
<dbReference type="AlphaFoldDB" id="A0A4V4HB00"/>
<reference evidence="1 2" key="1">
    <citation type="journal article" date="2019" name="Nat. Ecol. Evol.">
        <title>Megaphylogeny resolves global patterns of mushroom evolution.</title>
        <authorList>
            <person name="Varga T."/>
            <person name="Krizsan K."/>
            <person name="Foldi C."/>
            <person name="Dima B."/>
            <person name="Sanchez-Garcia M."/>
            <person name="Sanchez-Ramirez S."/>
            <person name="Szollosi G.J."/>
            <person name="Szarkandi J.G."/>
            <person name="Papp V."/>
            <person name="Albert L."/>
            <person name="Andreopoulos W."/>
            <person name="Angelini C."/>
            <person name="Antonin V."/>
            <person name="Barry K.W."/>
            <person name="Bougher N.L."/>
            <person name="Buchanan P."/>
            <person name="Buyck B."/>
            <person name="Bense V."/>
            <person name="Catcheside P."/>
            <person name="Chovatia M."/>
            <person name="Cooper J."/>
            <person name="Damon W."/>
            <person name="Desjardin D."/>
            <person name="Finy P."/>
            <person name="Geml J."/>
            <person name="Haridas S."/>
            <person name="Hughes K."/>
            <person name="Justo A."/>
            <person name="Karasinski D."/>
            <person name="Kautmanova I."/>
            <person name="Kiss B."/>
            <person name="Kocsube S."/>
            <person name="Kotiranta H."/>
            <person name="LaButti K.M."/>
            <person name="Lechner B.E."/>
            <person name="Liimatainen K."/>
            <person name="Lipzen A."/>
            <person name="Lukacs Z."/>
            <person name="Mihaltcheva S."/>
            <person name="Morgado L.N."/>
            <person name="Niskanen T."/>
            <person name="Noordeloos M.E."/>
            <person name="Ohm R.A."/>
            <person name="Ortiz-Santana B."/>
            <person name="Ovrebo C."/>
            <person name="Racz N."/>
            <person name="Riley R."/>
            <person name="Savchenko A."/>
            <person name="Shiryaev A."/>
            <person name="Soop K."/>
            <person name="Spirin V."/>
            <person name="Szebenyi C."/>
            <person name="Tomsovsky M."/>
            <person name="Tulloss R.E."/>
            <person name="Uehling J."/>
            <person name="Grigoriev I.V."/>
            <person name="Vagvolgyi C."/>
            <person name="Papp T."/>
            <person name="Martin F.M."/>
            <person name="Miettinen O."/>
            <person name="Hibbett D.S."/>
            <person name="Nagy L.G."/>
        </authorList>
    </citation>
    <scope>NUCLEOTIDE SEQUENCE [LARGE SCALE GENOMIC DNA]</scope>
    <source>
        <strain evidence="1 2">CBS 962.96</strain>
    </source>
</reference>
<proteinExistence type="predicted"/>
<keyword evidence="2" id="KW-1185">Reference proteome</keyword>
<dbReference type="Proteomes" id="UP000297245">
    <property type="component" value="Unassembled WGS sequence"/>
</dbReference>
<evidence type="ECO:0000313" key="2">
    <source>
        <dbReference type="Proteomes" id="UP000297245"/>
    </source>
</evidence>
<organism evidence="1 2">
    <name type="scientific">Dendrothele bispora (strain CBS 962.96)</name>
    <dbReference type="NCBI Taxonomy" id="1314807"/>
    <lineage>
        <taxon>Eukaryota</taxon>
        <taxon>Fungi</taxon>
        <taxon>Dikarya</taxon>
        <taxon>Basidiomycota</taxon>
        <taxon>Agaricomycotina</taxon>
        <taxon>Agaricomycetes</taxon>
        <taxon>Agaricomycetidae</taxon>
        <taxon>Agaricales</taxon>
        <taxon>Agaricales incertae sedis</taxon>
        <taxon>Dendrothele</taxon>
    </lineage>
</organism>
<dbReference type="EMBL" id="ML180430">
    <property type="protein sequence ID" value="THU77455.1"/>
    <property type="molecule type" value="Genomic_DNA"/>
</dbReference>
<gene>
    <name evidence="1" type="ORF">K435DRAFT_91140</name>
</gene>
<protein>
    <submittedName>
        <fullName evidence="1">Uncharacterized protein</fullName>
    </submittedName>
</protein>